<keyword evidence="2" id="KW-0732">Signal</keyword>
<reference evidence="3 4" key="1">
    <citation type="submission" date="2024-11" db="EMBL/GenBank/DDBJ databases">
        <title>Chromosome-level genome assembly of the freshwater bivalve Anodonta woodiana.</title>
        <authorList>
            <person name="Chen X."/>
        </authorList>
    </citation>
    <scope>NUCLEOTIDE SEQUENCE [LARGE SCALE GENOMIC DNA]</scope>
    <source>
        <strain evidence="3">MN2024</strain>
        <tissue evidence="3">Gills</tissue>
    </source>
</reference>
<keyword evidence="1" id="KW-0472">Membrane</keyword>
<accession>A0ABD3XQX5</accession>
<dbReference type="Proteomes" id="UP001634394">
    <property type="component" value="Unassembled WGS sequence"/>
</dbReference>
<gene>
    <name evidence="3" type="ORF">ACJMK2_000413</name>
</gene>
<evidence type="ECO:0000256" key="1">
    <source>
        <dbReference type="SAM" id="Phobius"/>
    </source>
</evidence>
<feature type="chain" id="PRO_5044832950" description="Cysteine and tyrosine-rich protein 1" evidence="2">
    <location>
        <begin position="22"/>
        <end position="162"/>
    </location>
</feature>
<feature type="signal peptide" evidence="2">
    <location>
        <begin position="1"/>
        <end position="21"/>
    </location>
</feature>
<proteinExistence type="predicted"/>
<organism evidence="3 4">
    <name type="scientific">Sinanodonta woodiana</name>
    <name type="common">Chinese pond mussel</name>
    <name type="synonym">Anodonta woodiana</name>
    <dbReference type="NCBI Taxonomy" id="1069815"/>
    <lineage>
        <taxon>Eukaryota</taxon>
        <taxon>Metazoa</taxon>
        <taxon>Spiralia</taxon>
        <taxon>Lophotrochozoa</taxon>
        <taxon>Mollusca</taxon>
        <taxon>Bivalvia</taxon>
        <taxon>Autobranchia</taxon>
        <taxon>Heteroconchia</taxon>
        <taxon>Palaeoheterodonta</taxon>
        <taxon>Unionida</taxon>
        <taxon>Unionoidea</taxon>
        <taxon>Unionidae</taxon>
        <taxon>Unioninae</taxon>
        <taxon>Sinanodonta</taxon>
    </lineage>
</organism>
<comment type="caution">
    <text evidence="3">The sequence shown here is derived from an EMBL/GenBank/DDBJ whole genome shotgun (WGS) entry which is preliminary data.</text>
</comment>
<dbReference type="EMBL" id="JBJQND010000001">
    <property type="protein sequence ID" value="KAL3888030.1"/>
    <property type="molecule type" value="Genomic_DNA"/>
</dbReference>
<name>A0ABD3XQX5_SINWO</name>
<keyword evidence="1" id="KW-0812">Transmembrane</keyword>
<dbReference type="AlphaFoldDB" id="A0ABD3XQX5"/>
<keyword evidence="1" id="KW-1133">Transmembrane helix</keyword>
<evidence type="ECO:0008006" key="5">
    <source>
        <dbReference type="Google" id="ProtNLM"/>
    </source>
</evidence>
<evidence type="ECO:0000256" key="2">
    <source>
        <dbReference type="SAM" id="SignalP"/>
    </source>
</evidence>
<protein>
    <recommendedName>
        <fullName evidence="5">Cysteine and tyrosine-rich protein 1</fullName>
    </recommendedName>
</protein>
<sequence length="162" mass="16655">MGGKMIAFAILPILLLQAGEYCPYFNTLTDSGTIYCVDGCCGSAFSDSSDVCCEVVNVGVIAGSVVGGLVGLGIFIAIIVCCCCACGRSGRSPGAVVIHPTNTSSPTIVMNNSTSVAQGMSMNPGPAYGQTAYPYGPAPPGYVPYENLPQERAYPPAYAAKY</sequence>
<feature type="transmembrane region" description="Helical" evidence="1">
    <location>
        <begin position="65"/>
        <end position="86"/>
    </location>
</feature>
<keyword evidence="4" id="KW-1185">Reference proteome</keyword>
<evidence type="ECO:0000313" key="4">
    <source>
        <dbReference type="Proteomes" id="UP001634394"/>
    </source>
</evidence>
<evidence type="ECO:0000313" key="3">
    <source>
        <dbReference type="EMBL" id="KAL3888030.1"/>
    </source>
</evidence>